<dbReference type="RefSeq" id="XP_013896488.1">
    <property type="nucleotide sequence ID" value="XM_014041034.1"/>
</dbReference>
<keyword evidence="2" id="KW-1185">Reference proteome</keyword>
<name>A0A0D2KPA5_9CHLO</name>
<sequence length="54" mass="5440">MEKILAPLHAAIGTICQPGPHAGAPPEIAIHALRASVATLAAAHPQLQQAEAEG</sequence>
<accession>A0A0D2KPA5</accession>
<dbReference type="AlphaFoldDB" id="A0A0D2KPA5"/>
<dbReference type="GeneID" id="25727663"/>
<proteinExistence type="predicted"/>
<protein>
    <submittedName>
        <fullName evidence="1">Uncharacterized protein</fullName>
    </submittedName>
</protein>
<dbReference type="EMBL" id="KK102557">
    <property type="protein sequence ID" value="KIY97468.1"/>
    <property type="molecule type" value="Genomic_DNA"/>
</dbReference>
<dbReference type="KEGG" id="mng:MNEG_10495"/>
<reference evidence="1 2" key="1">
    <citation type="journal article" date="2013" name="BMC Genomics">
        <title>Reconstruction of the lipid metabolism for the microalga Monoraphidium neglectum from its genome sequence reveals characteristics suitable for biofuel production.</title>
        <authorList>
            <person name="Bogen C."/>
            <person name="Al-Dilaimi A."/>
            <person name="Albersmeier A."/>
            <person name="Wichmann J."/>
            <person name="Grundmann M."/>
            <person name="Rupp O."/>
            <person name="Lauersen K.J."/>
            <person name="Blifernez-Klassen O."/>
            <person name="Kalinowski J."/>
            <person name="Goesmann A."/>
            <person name="Mussgnug J.H."/>
            <person name="Kruse O."/>
        </authorList>
    </citation>
    <scope>NUCLEOTIDE SEQUENCE [LARGE SCALE GENOMIC DNA]</scope>
    <source>
        <strain evidence="1 2">SAG 48.87</strain>
    </source>
</reference>
<dbReference type="Proteomes" id="UP000054498">
    <property type="component" value="Unassembled WGS sequence"/>
</dbReference>
<evidence type="ECO:0000313" key="1">
    <source>
        <dbReference type="EMBL" id="KIY97468.1"/>
    </source>
</evidence>
<feature type="non-terminal residue" evidence="1">
    <location>
        <position position="54"/>
    </location>
</feature>
<evidence type="ECO:0000313" key="2">
    <source>
        <dbReference type="Proteomes" id="UP000054498"/>
    </source>
</evidence>
<gene>
    <name evidence="1" type="ORF">MNEG_10495</name>
</gene>
<organism evidence="1 2">
    <name type="scientific">Monoraphidium neglectum</name>
    <dbReference type="NCBI Taxonomy" id="145388"/>
    <lineage>
        <taxon>Eukaryota</taxon>
        <taxon>Viridiplantae</taxon>
        <taxon>Chlorophyta</taxon>
        <taxon>core chlorophytes</taxon>
        <taxon>Chlorophyceae</taxon>
        <taxon>CS clade</taxon>
        <taxon>Sphaeropleales</taxon>
        <taxon>Selenastraceae</taxon>
        <taxon>Monoraphidium</taxon>
    </lineage>
</organism>